<dbReference type="InterPro" id="IPR011483">
    <property type="entry name" value="Sde182_NH-like"/>
</dbReference>
<feature type="domain" description="Cellulose-binding Sde182 C-terminal" evidence="2">
    <location>
        <begin position="366"/>
        <end position="471"/>
    </location>
</feature>
<evidence type="ECO:0000313" key="3">
    <source>
        <dbReference type="EMBL" id="RMJ13447.1"/>
    </source>
</evidence>
<dbReference type="InterPro" id="IPR013783">
    <property type="entry name" value="Ig-like_fold"/>
</dbReference>
<evidence type="ECO:0000259" key="1">
    <source>
        <dbReference type="Pfam" id="PF07632"/>
    </source>
</evidence>
<dbReference type="STRING" id="2010991.A0A3M2S7A5"/>
<dbReference type="Pfam" id="PF07632">
    <property type="entry name" value="Sde182_NH-like"/>
    <property type="match status" value="1"/>
</dbReference>
<name>A0A3M2S7A5_9HYPO</name>
<dbReference type="SUPFAM" id="SSF53590">
    <property type="entry name" value="Nucleoside hydrolase"/>
    <property type="match status" value="1"/>
</dbReference>
<accession>A0A3M2S7A5</accession>
<dbReference type="Pfam" id="PF21027">
    <property type="entry name" value="Sde0182_C"/>
    <property type="match status" value="1"/>
</dbReference>
<comment type="caution">
    <text evidence="3">The sequence shown here is derived from an EMBL/GenBank/DDBJ whole genome shotgun (WGS) entry which is preliminary data.</text>
</comment>
<organism evidence="3 4">
    <name type="scientific">Fusarium kuroshium</name>
    <dbReference type="NCBI Taxonomy" id="2010991"/>
    <lineage>
        <taxon>Eukaryota</taxon>
        <taxon>Fungi</taxon>
        <taxon>Dikarya</taxon>
        <taxon>Ascomycota</taxon>
        <taxon>Pezizomycotina</taxon>
        <taxon>Sordariomycetes</taxon>
        <taxon>Hypocreomycetidae</taxon>
        <taxon>Hypocreales</taxon>
        <taxon>Nectriaceae</taxon>
        <taxon>Fusarium</taxon>
        <taxon>Fusarium solani species complex</taxon>
    </lineage>
</organism>
<evidence type="ECO:0008006" key="5">
    <source>
        <dbReference type="Google" id="ProtNLM"/>
    </source>
</evidence>
<dbReference type="Proteomes" id="UP000277212">
    <property type="component" value="Unassembled WGS sequence"/>
</dbReference>
<dbReference type="InterPro" id="IPR036452">
    <property type="entry name" value="Ribo_hydro-like"/>
</dbReference>
<dbReference type="Gene3D" id="3.90.245.10">
    <property type="entry name" value="Ribonucleoside hydrolase-like"/>
    <property type="match status" value="1"/>
</dbReference>
<dbReference type="Gene3D" id="2.60.40.10">
    <property type="entry name" value="Immunoglobulins"/>
    <property type="match status" value="1"/>
</dbReference>
<evidence type="ECO:0000313" key="4">
    <source>
        <dbReference type="Proteomes" id="UP000277212"/>
    </source>
</evidence>
<feature type="domain" description="Cellulose-binding Sde182 nucleoside hydrolase-like" evidence="1">
    <location>
        <begin position="15"/>
        <end position="280"/>
    </location>
</feature>
<dbReference type="GO" id="GO:0016799">
    <property type="term" value="F:hydrolase activity, hydrolyzing N-glycosyl compounds"/>
    <property type="evidence" value="ECO:0007669"/>
    <property type="project" value="InterPro"/>
</dbReference>
<reference evidence="3 4" key="1">
    <citation type="submission" date="2017-06" db="EMBL/GenBank/DDBJ databases">
        <title>Comparative genomic analysis of Ambrosia Fusariam Clade fungi.</title>
        <authorList>
            <person name="Stajich J.E."/>
            <person name="Carrillo J."/>
            <person name="Kijimoto T."/>
            <person name="Eskalen A."/>
            <person name="O'Donnell K."/>
            <person name="Kasson M."/>
        </authorList>
    </citation>
    <scope>NUCLEOTIDE SEQUENCE [LARGE SCALE GENOMIC DNA]</scope>
    <source>
        <strain evidence="3">UCR3666</strain>
    </source>
</reference>
<sequence length="497" mass="55581">MTEQTQLRQVKSKPRVFVTSDIANEPDDAQSLVRYLLYCNEFDTRGIVACTSTHMKRRVCPEDMVAIINAYGKVVQSLNAHTHPSNQYPSAESLLKLVTTGPALYGAEALEPGVPPSDGAKLLIKSLEESTDPLWVICWGGSNVLAQALHSIRQTRSEARSIALRSRLRVYTISDQDDTGLWIRTTFPDIFYICSLHGWNQYLLAAWTGISGQIDGERAADPTKFTKEWIKENIQIGPLGSVYPDTMFLTEGDTATFLYLIQNGLGHPEHPEWGSWGGRYLPVDLRLAARHYSDAVDRVIGADGKPYTTNYATVWRWRDAYQNDFAARMQWTLSSDITTANHAPVVIVNDSSGPDPLMVEVEVGKTLHLDCSKSYDPDGDELTFKWFQYREVTVSTMALIDPQVPDIAIENLDPECPGRRVKLEMPAADKCAVDFVPGKARERGEEIHVVLEVKDNGSPSLTTYKRVVVQIVNPRMEGGRDEATATTVEWMQLMKLL</sequence>
<dbReference type="AlphaFoldDB" id="A0A3M2S7A5"/>
<keyword evidence="4" id="KW-1185">Reference proteome</keyword>
<protein>
    <recommendedName>
        <fullName evidence="5">Ig-like domain-containing protein</fullName>
    </recommendedName>
</protein>
<dbReference type="EMBL" id="NKUJ01000108">
    <property type="protein sequence ID" value="RMJ13447.1"/>
    <property type="molecule type" value="Genomic_DNA"/>
</dbReference>
<dbReference type="OrthoDB" id="3592035at2759"/>
<proteinExistence type="predicted"/>
<dbReference type="InterPro" id="IPR048527">
    <property type="entry name" value="Sde182_C"/>
</dbReference>
<evidence type="ECO:0000259" key="2">
    <source>
        <dbReference type="Pfam" id="PF21027"/>
    </source>
</evidence>
<gene>
    <name evidence="3" type="ORF">CDV36_006877</name>
</gene>